<gene>
    <name evidence="1" type="ORF">COT75_02720</name>
</gene>
<name>A0A2H0WB85_9BACT</name>
<evidence type="ECO:0000313" key="1">
    <source>
        <dbReference type="EMBL" id="PIS09149.1"/>
    </source>
</evidence>
<dbReference type="AlphaFoldDB" id="A0A2H0WB85"/>
<proteinExistence type="predicted"/>
<protein>
    <submittedName>
        <fullName evidence="1">Uncharacterized protein</fullName>
    </submittedName>
</protein>
<dbReference type="EMBL" id="PEZT01000016">
    <property type="protein sequence ID" value="PIS09149.1"/>
    <property type="molecule type" value="Genomic_DNA"/>
</dbReference>
<evidence type="ECO:0000313" key="2">
    <source>
        <dbReference type="Proteomes" id="UP000230093"/>
    </source>
</evidence>
<dbReference type="Proteomes" id="UP000230093">
    <property type="component" value="Unassembled WGS sequence"/>
</dbReference>
<accession>A0A2H0WB85</accession>
<reference evidence="2" key="1">
    <citation type="submission" date="2017-09" db="EMBL/GenBank/DDBJ databases">
        <title>Depth-based differentiation of microbial function through sediment-hosted aquifers and enrichment of novel symbionts in the deep terrestrial subsurface.</title>
        <authorList>
            <person name="Probst A.J."/>
            <person name="Ladd B."/>
            <person name="Jarett J.K."/>
            <person name="Geller-Mcgrath D.E."/>
            <person name="Sieber C.M.K."/>
            <person name="Emerson J.B."/>
            <person name="Anantharaman K."/>
            <person name="Thomas B.C."/>
            <person name="Malmstrom R."/>
            <person name="Stieglmeier M."/>
            <person name="Klingl A."/>
            <person name="Woyke T."/>
            <person name="Ryan C.M."/>
            <person name="Banfield J.F."/>
        </authorList>
    </citation>
    <scope>NUCLEOTIDE SEQUENCE [LARGE SCALE GENOMIC DNA]</scope>
</reference>
<sequence>MAEVIKGENQPLVSTWYGGVELILPVADLEEFFKWERIMSSGGELPMPEKTAAQLKIGLGTMGEPKY</sequence>
<organism evidence="1 2">
    <name type="scientific">Candidatus Beckwithbacteria bacterium CG10_big_fil_rev_8_21_14_0_10_34_10</name>
    <dbReference type="NCBI Taxonomy" id="1974495"/>
    <lineage>
        <taxon>Bacteria</taxon>
        <taxon>Candidatus Beckwithiibacteriota</taxon>
    </lineage>
</organism>
<comment type="caution">
    <text evidence="1">The sequence shown here is derived from an EMBL/GenBank/DDBJ whole genome shotgun (WGS) entry which is preliminary data.</text>
</comment>